<accession>A0A3G7TQU2</accession>
<dbReference type="EMBL" id="CP027753">
    <property type="protein sequence ID" value="AZE49440.1"/>
    <property type="molecule type" value="Genomic_DNA"/>
</dbReference>
<gene>
    <name evidence="1" type="ORF">C4K04_3770</name>
</gene>
<proteinExistence type="predicted"/>
<dbReference type="Proteomes" id="UP000268048">
    <property type="component" value="Chromosome"/>
</dbReference>
<dbReference type="AlphaFoldDB" id="A0A3G7TQU2"/>
<evidence type="ECO:0000313" key="1">
    <source>
        <dbReference type="EMBL" id="AZE49440.1"/>
    </source>
</evidence>
<evidence type="ECO:0000313" key="2">
    <source>
        <dbReference type="Proteomes" id="UP000268048"/>
    </source>
</evidence>
<reference evidence="1 2" key="1">
    <citation type="submission" date="2018-03" db="EMBL/GenBank/DDBJ databases">
        <title>Diversity of phytobeneficial traits revealed by whole-genome analysis of worldwide-isolated phenazine-producing Pseudomonas spp.</title>
        <authorList>
            <person name="Biessy A."/>
            <person name="Novinscak A."/>
            <person name="Blom J."/>
            <person name="Leger G."/>
            <person name="Thomashow L.S."/>
            <person name="Cazorla F.M."/>
            <person name="Josic D."/>
            <person name="Filion M."/>
        </authorList>
    </citation>
    <scope>NUCLEOTIDE SEQUENCE [LARGE SCALE GENOMIC DNA]</scope>
    <source>
        <strain evidence="1 2">B25</strain>
    </source>
</reference>
<protein>
    <submittedName>
        <fullName evidence="1">Uncharacterized protein</fullName>
    </submittedName>
</protein>
<organism evidence="1 2">
    <name type="scientific">Pseudomonas chlororaphis</name>
    <dbReference type="NCBI Taxonomy" id="587753"/>
    <lineage>
        <taxon>Bacteria</taxon>
        <taxon>Pseudomonadati</taxon>
        <taxon>Pseudomonadota</taxon>
        <taxon>Gammaproteobacteria</taxon>
        <taxon>Pseudomonadales</taxon>
        <taxon>Pseudomonadaceae</taxon>
        <taxon>Pseudomonas</taxon>
    </lineage>
</organism>
<sequence length="34" mass="4079">MSLEPMEEWEKPVAHFERMHVHPEVLFWQGDANA</sequence>
<name>A0A3G7TQU2_9PSED</name>